<dbReference type="InterPro" id="IPR045851">
    <property type="entry name" value="AMP-bd_C_sf"/>
</dbReference>
<dbReference type="HAMAP" id="MF_00731">
    <property type="entry name" value="MenE"/>
    <property type="match status" value="1"/>
</dbReference>
<feature type="domain" description="AMP-binding enzyme C-terminal" evidence="7">
    <location>
        <begin position="391"/>
        <end position="466"/>
    </location>
</feature>
<comment type="function">
    <text evidence="5">Converts 2-succinylbenzoate (OSB) to 2-succinylbenzoyl-CoA (OSB-CoA).</text>
</comment>
<evidence type="ECO:0000259" key="7">
    <source>
        <dbReference type="Pfam" id="PF13193"/>
    </source>
</evidence>
<dbReference type="Pfam" id="PF00501">
    <property type="entry name" value="AMP-binding"/>
    <property type="match status" value="1"/>
</dbReference>
<dbReference type="RefSeq" id="WP_043940564.1">
    <property type="nucleotide sequence ID" value="NZ_JWHT01000006.1"/>
</dbReference>
<dbReference type="GO" id="GO:0009234">
    <property type="term" value="P:menaquinone biosynthetic process"/>
    <property type="evidence" value="ECO:0007669"/>
    <property type="project" value="UniProtKB-UniRule"/>
</dbReference>
<feature type="domain" description="AMP-dependent synthetase/ligase" evidence="6">
    <location>
        <begin position="6"/>
        <end position="341"/>
    </location>
</feature>
<evidence type="ECO:0000256" key="1">
    <source>
        <dbReference type="ARBA" id="ARBA00022428"/>
    </source>
</evidence>
<protein>
    <recommendedName>
        <fullName evidence="5">2-succinylbenzoate--CoA ligase</fullName>
        <ecNumber evidence="5">6.2.1.26</ecNumber>
    </recommendedName>
    <alternativeName>
        <fullName evidence="5">o-succinylbenzoyl-CoA synthetase</fullName>
        <shortName evidence="5">OSB-CoA synthetase</shortName>
    </alternativeName>
</protein>
<dbReference type="UniPathway" id="UPA00079"/>
<dbReference type="GO" id="GO:0005524">
    <property type="term" value="F:ATP binding"/>
    <property type="evidence" value="ECO:0007669"/>
    <property type="project" value="UniProtKB-KW"/>
</dbReference>
<evidence type="ECO:0000256" key="4">
    <source>
        <dbReference type="ARBA" id="ARBA00022840"/>
    </source>
</evidence>
<name>A0A0D1KM52_9LACO</name>
<dbReference type="GO" id="GO:0006631">
    <property type="term" value="P:fatty acid metabolic process"/>
    <property type="evidence" value="ECO:0007669"/>
    <property type="project" value="TreeGrafter"/>
</dbReference>
<evidence type="ECO:0000256" key="5">
    <source>
        <dbReference type="HAMAP-Rule" id="MF_00731"/>
    </source>
</evidence>
<evidence type="ECO:0000313" key="9">
    <source>
        <dbReference type="Proteomes" id="UP000032289"/>
    </source>
</evidence>
<keyword evidence="3 5" id="KW-0547">Nucleotide-binding</keyword>
<sequence>MENWLTKRANLTPDRMAIRFGETTLTFADMRNRVLQIAGQIAKHVDDNARIALITPNNLTGYLMILAIQQLDKTVVLLNRRLSPREMAFQLADAAITTVLQDDAFVGELGNVNQLNFSAILATEAEPIAPVATFELDKVTSIMYTSGTTGNPKGVMQTFGNHFYSAVGSALNLGLTPNDVWLAAVPIFHISGLSIMMRSLIYGMGVVLYERFDVERINQELLTGQVTTISVVPVMLKQLLAQLPAGAVYHERFRTMLLGGGPTDLTTLEKATAAGIEIVQSYGMTETASQVIALDASSATRKLGSAGKPLFPVEVRVQKVNDADKVGRIQIKSPTLAVGYLNRPDKYAEAFVDGWFDTGDMGWLDDEGFLYVEGREGDMISSGGENVFPDEIESVYGEADAIAQMSVVGIPDDRWGAVPVAFVMFKDELTMDFEALRNFGRDRLAHYKVPVRFFETETFPRTASGKIQRHKLRDQLTTAHEIK</sequence>
<dbReference type="Proteomes" id="UP000032289">
    <property type="component" value="Unassembled WGS sequence"/>
</dbReference>
<dbReference type="NCBIfam" id="NF002966">
    <property type="entry name" value="PRK03640.1"/>
    <property type="match status" value="1"/>
</dbReference>
<dbReference type="Pfam" id="PF13193">
    <property type="entry name" value="AMP-binding_C"/>
    <property type="match status" value="1"/>
</dbReference>
<dbReference type="UniPathway" id="UPA01057">
    <property type="reaction ID" value="UER00166"/>
</dbReference>
<dbReference type="EMBL" id="JWHT01000006">
    <property type="protein sequence ID" value="KIU25594.1"/>
    <property type="molecule type" value="Genomic_DNA"/>
</dbReference>
<proteinExistence type="inferred from homology"/>
<comment type="pathway">
    <text evidence="5">Quinol/quinone metabolism; 1,4-dihydroxy-2-naphthoate biosynthesis; 1,4-dihydroxy-2-naphthoate from chorismate: step 5/7.</text>
</comment>
<dbReference type="EC" id="6.2.1.26" evidence="5"/>
<keyword evidence="4 5" id="KW-0067">ATP-binding</keyword>
<dbReference type="PROSITE" id="PS00455">
    <property type="entry name" value="AMP_BINDING"/>
    <property type="match status" value="1"/>
</dbReference>
<dbReference type="InterPro" id="IPR020845">
    <property type="entry name" value="AMP-binding_CS"/>
</dbReference>
<dbReference type="InterPro" id="IPR042099">
    <property type="entry name" value="ANL_N_sf"/>
</dbReference>
<dbReference type="SUPFAM" id="SSF56801">
    <property type="entry name" value="Acetyl-CoA synthetase-like"/>
    <property type="match status" value="1"/>
</dbReference>
<organism evidence="8 9">
    <name type="scientific">Weissella cibaria</name>
    <dbReference type="NCBI Taxonomy" id="137591"/>
    <lineage>
        <taxon>Bacteria</taxon>
        <taxon>Bacillati</taxon>
        <taxon>Bacillota</taxon>
        <taxon>Bacilli</taxon>
        <taxon>Lactobacillales</taxon>
        <taxon>Lactobacillaceae</taxon>
        <taxon>Weissella</taxon>
    </lineage>
</organism>
<evidence type="ECO:0000256" key="2">
    <source>
        <dbReference type="ARBA" id="ARBA00022598"/>
    </source>
</evidence>
<comment type="caution">
    <text evidence="8">The sequence shown here is derived from an EMBL/GenBank/DDBJ whole genome shotgun (WGS) entry which is preliminary data.</text>
</comment>
<accession>A0A0D1KM52</accession>
<reference evidence="8 9" key="1">
    <citation type="journal article" date="2015" name="Microbiology (Mosc.)">
        <title>Genomics of the Weissella cibaria species with an examination of its metabolic traits.</title>
        <authorList>
            <person name="Lynch K.M."/>
            <person name="Lucid A."/>
            <person name="Arendt E.K."/>
            <person name="Sleator R.D."/>
            <person name="Lucey B."/>
            <person name="Coffey A."/>
        </authorList>
    </citation>
    <scope>NUCLEOTIDE SEQUENCE [LARGE SCALE GENOMIC DNA]</scope>
    <source>
        <strain evidence="8 9">AB3b</strain>
    </source>
</reference>
<dbReference type="PANTHER" id="PTHR43201:SF32">
    <property type="entry name" value="2-SUCCINYLBENZOATE--COA LIGASE, CHLOROPLASTIC_PEROXISOMAL"/>
    <property type="match status" value="1"/>
</dbReference>
<dbReference type="InterPro" id="IPR025110">
    <property type="entry name" value="AMP-bd_C"/>
</dbReference>
<dbReference type="PATRIC" id="fig|137591.24.peg.204"/>
<keyword evidence="1 5" id="KW-0474">Menaquinone biosynthesis</keyword>
<gene>
    <name evidence="5 8" type="primary">menE</name>
    <name evidence="8" type="ORF">ab3b_00201</name>
</gene>
<dbReference type="InterPro" id="IPR010192">
    <property type="entry name" value="MenE"/>
</dbReference>
<evidence type="ECO:0000256" key="3">
    <source>
        <dbReference type="ARBA" id="ARBA00022741"/>
    </source>
</evidence>
<dbReference type="Gene3D" id="3.40.50.12780">
    <property type="entry name" value="N-terminal domain of ligase-like"/>
    <property type="match status" value="1"/>
</dbReference>
<keyword evidence="2 5" id="KW-0436">Ligase</keyword>
<dbReference type="InterPro" id="IPR000873">
    <property type="entry name" value="AMP-dep_synth/lig_dom"/>
</dbReference>
<dbReference type="Gene3D" id="3.30.300.30">
    <property type="match status" value="1"/>
</dbReference>
<dbReference type="AlphaFoldDB" id="A0A0D1KM52"/>
<dbReference type="GO" id="GO:0008756">
    <property type="term" value="F:o-succinylbenzoate-CoA ligase activity"/>
    <property type="evidence" value="ECO:0007669"/>
    <property type="project" value="UniProtKB-UniRule"/>
</dbReference>
<evidence type="ECO:0000259" key="6">
    <source>
        <dbReference type="Pfam" id="PF00501"/>
    </source>
</evidence>
<comment type="pathway">
    <text evidence="5">Quinol/quinone metabolism; menaquinone biosynthesis.</text>
</comment>
<evidence type="ECO:0000313" key="8">
    <source>
        <dbReference type="EMBL" id="KIU25594.1"/>
    </source>
</evidence>
<comment type="catalytic activity">
    <reaction evidence="5">
        <text>2-succinylbenzoate + ATP + CoA = 2-succinylbenzoyl-CoA + AMP + diphosphate</text>
        <dbReference type="Rhea" id="RHEA:17009"/>
        <dbReference type="ChEBI" id="CHEBI:18325"/>
        <dbReference type="ChEBI" id="CHEBI:30616"/>
        <dbReference type="ChEBI" id="CHEBI:33019"/>
        <dbReference type="ChEBI" id="CHEBI:57287"/>
        <dbReference type="ChEBI" id="CHEBI:57364"/>
        <dbReference type="ChEBI" id="CHEBI:456215"/>
        <dbReference type="EC" id="6.2.1.26"/>
    </reaction>
</comment>
<dbReference type="PANTHER" id="PTHR43201">
    <property type="entry name" value="ACYL-COA SYNTHETASE"/>
    <property type="match status" value="1"/>
</dbReference>
<comment type="similarity">
    <text evidence="5">Belongs to the ATP-dependent AMP-binding enzyme family. MenE subfamily.</text>
</comment>
<dbReference type="NCBIfam" id="TIGR01923">
    <property type="entry name" value="menE"/>
    <property type="match status" value="1"/>
</dbReference>
<dbReference type="GO" id="GO:0031956">
    <property type="term" value="F:medium-chain fatty acid-CoA ligase activity"/>
    <property type="evidence" value="ECO:0007669"/>
    <property type="project" value="TreeGrafter"/>
</dbReference>